<accession>A0A8U0PYY2</accession>
<evidence type="ECO:0000313" key="12">
    <source>
        <dbReference type="RefSeq" id="XP_038832354.1"/>
    </source>
</evidence>
<evidence type="ECO:0000256" key="8">
    <source>
        <dbReference type="SAM" id="MobiDB-lite"/>
    </source>
</evidence>
<dbReference type="PRINTS" id="PR00237">
    <property type="entry name" value="GPCRRHODOPSN"/>
</dbReference>
<feature type="transmembrane region" description="Helical" evidence="9">
    <location>
        <begin position="77"/>
        <end position="98"/>
    </location>
</feature>
<keyword evidence="11" id="KW-1185">Reference proteome</keyword>
<feature type="transmembrane region" description="Helical" evidence="9">
    <location>
        <begin position="31"/>
        <end position="56"/>
    </location>
</feature>
<sequence length="514" mass="55926">MSLGVNGSWRGSVPSSIPTAFLSHLSPSTDLGVAIFLILTGVVSVVGNGIVLLVYCRKKKKLRPPELMTINLAICDFGYSLLGAPCLIISSVSHGWVFGEAGCLWYGLQGFVFGIGSLITTCLISLDRCLKICSFRYGQWIERRHMSMSIGLVWFYSLFWASLPVFGFGRYGPEPFGTSCTINWWGMRSSFIDRLYILLILIMCFFLPTLTIVASYVTILLTVYRSSRALASIPSSTVTHTSKDLRLTKIAAVVCSTFLLSWTPYAIVSLYSALAPKEEHGAGEAMQGGGPSMGTEGSTGMASAFPNIPNIMGLLNWTSTENYGSVYYDPGESLRDVTNPDPYSYSGLGHSLSAASTRSSAPGQEGELETGSNRPVSCLPPMVSLIPAMFAKSHCMINPFIYQIMNKEFREDVYDILFGRQNGERRRMQGRAGSYSDTHKGSLSYCHSWRGRSNPKAMPMVELGKKERAGDTTSVGWDALGVASLDTQVNMDGQSLSEAGRELGGSTSSSLMTE</sequence>
<keyword evidence="6" id="KW-0675">Receptor</keyword>
<dbReference type="InterPro" id="IPR000276">
    <property type="entry name" value="GPCR_Rhodpsn"/>
</dbReference>
<dbReference type="InterPro" id="IPR050125">
    <property type="entry name" value="GPCR_opsins"/>
</dbReference>
<feature type="transmembrane region" description="Helical" evidence="9">
    <location>
        <begin position="147"/>
        <end position="169"/>
    </location>
</feature>
<evidence type="ECO:0000256" key="6">
    <source>
        <dbReference type="ARBA" id="ARBA00023170"/>
    </source>
</evidence>
<dbReference type="CTD" id="101882119"/>
<evidence type="ECO:0000256" key="1">
    <source>
        <dbReference type="ARBA" id="ARBA00004141"/>
    </source>
</evidence>
<evidence type="ECO:0000256" key="9">
    <source>
        <dbReference type="SAM" id="Phobius"/>
    </source>
</evidence>
<dbReference type="Pfam" id="PF00001">
    <property type="entry name" value="7tm_1"/>
    <property type="match status" value="1"/>
</dbReference>
<name>A0A8U0PYY2_SALNM</name>
<comment type="subcellular location">
    <subcellularLocation>
        <location evidence="1">Membrane</location>
        <topology evidence="1">Multi-pass membrane protein</topology>
    </subcellularLocation>
</comment>
<keyword evidence="3 9" id="KW-1133">Transmembrane helix</keyword>
<evidence type="ECO:0000256" key="2">
    <source>
        <dbReference type="ARBA" id="ARBA00022692"/>
    </source>
</evidence>
<dbReference type="KEGG" id="snh:120030921"/>
<feature type="domain" description="G-protein coupled receptors family 1 profile" evidence="10">
    <location>
        <begin position="47"/>
        <end position="402"/>
    </location>
</feature>
<evidence type="ECO:0000256" key="3">
    <source>
        <dbReference type="ARBA" id="ARBA00022989"/>
    </source>
</evidence>
<feature type="region of interest" description="Disordered" evidence="8">
    <location>
        <begin position="354"/>
        <end position="374"/>
    </location>
</feature>
<feature type="compositionally biased region" description="Polar residues" evidence="8">
    <location>
        <begin position="505"/>
        <end position="514"/>
    </location>
</feature>
<feature type="region of interest" description="Disordered" evidence="8">
    <location>
        <begin position="494"/>
        <end position="514"/>
    </location>
</feature>
<gene>
    <name evidence="12" type="primary">opn9</name>
</gene>
<feature type="transmembrane region" description="Helical" evidence="9">
    <location>
        <begin position="104"/>
        <end position="126"/>
    </location>
</feature>
<organism evidence="11 12">
    <name type="scientific">Salvelinus namaycush</name>
    <name type="common">Lake trout</name>
    <name type="synonym">Salmo namaycush</name>
    <dbReference type="NCBI Taxonomy" id="8040"/>
    <lineage>
        <taxon>Eukaryota</taxon>
        <taxon>Metazoa</taxon>
        <taxon>Chordata</taxon>
        <taxon>Craniata</taxon>
        <taxon>Vertebrata</taxon>
        <taxon>Euteleostomi</taxon>
        <taxon>Actinopterygii</taxon>
        <taxon>Neopterygii</taxon>
        <taxon>Teleostei</taxon>
        <taxon>Protacanthopterygii</taxon>
        <taxon>Salmoniformes</taxon>
        <taxon>Salmonidae</taxon>
        <taxon>Salmoninae</taxon>
        <taxon>Salvelinus</taxon>
    </lineage>
</organism>
<dbReference type="InterPro" id="IPR017452">
    <property type="entry name" value="GPCR_Rhodpsn_7TM"/>
</dbReference>
<keyword evidence="2 9" id="KW-0812">Transmembrane</keyword>
<evidence type="ECO:0000256" key="7">
    <source>
        <dbReference type="ARBA" id="ARBA00023224"/>
    </source>
</evidence>
<keyword evidence="7" id="KW-0807">Transducer</keyword>
<dbReference type="SUPFAM" id="SSF81321">
    <property type="entry name" value="Family A G protein-coupled receptor-like"/>
    <property type="match status" value="2"/>
</dbReference>
<dbReference type="Gene3D" id="1.20.1070.10">
    <property type="entry name" value="Rhodopsin 7-helix transmembrane proteins"/>
    <property type="match status" value="2"/>
</dbReference>
<dbReference type="OrthoDB" id="5564849at2759"/>
<proteinExistence type="predicted"/>
<keyword evidence="5 9" id="KW-0472">Membrane</keyword>
<reference evidence="12" key="1">
    <citation type="submission" date="2025-08" db="UniProtKB">
        <authorList>
            <consortium name="RefSeq"/>
        </authorList>
    </citation>
    <scope>IDENTIFICATION</scope>
    <source>
        <tissue evidence="12">White muscle</tissue>
    </source>
</reference>
<dbReference type="GeneID" id="120030921"/>
<dbReference type="GO" id="GO:0004930">
    <property type="term" value="F:G protein-coupled receptor activity"/>
    <property type="evidence" value="ECO:0007669"/>
    <property type="project" value="UniProtKB-KW"/>
</dbReference>
<dbReference type="GO" id="GO:0016020">
    <property type="term" value="C:membrane"/>
    <property type="evidence" value="ECO:0007669"/>
    <property type="project" value="UniProtKB-SubCell"/>
</dbReference>
<keyword evidence="4" id="KW-0297">G-protein coupled receptor</keyword>
<feature type="transmembrane region" description="Helical" evidence="9">
    <location>
        <begin position="250"/>
        <end position="274"/>
    </location>
</feature>
<dbReference type="PROSITE" id="PS50262">
    <property type="entry name" value="G_PROTEIN_RECEP_F1_2"/>
    <property type="match status" value="1"/>
</dbReference>
<protein>
    <submittedName>
        <fullName evidence="12">Opsin 9</fullName>
    </submittedName>
</protein>
<evidence type="ECO:0000256" key="5">
    <source>
        <dbReference type="ARBA" id="ARBA00023136"/>
    </source>
</evidence>
<feature type="transmembrane region" description="Helical" evidence="9">
    <location>
        <begin position="195"/>
        <end position="224"/>
    </location>
</feature>
<evidence type="ECO:0000256" key="4">
    <source>
        <dbReference type="ARBA" id="ARBA00023040"/>
    </source>
</evidence>
<dbReference type="AlphaFoldDB" id="A0A8U0PYY2"/>
<dbReference type="Proteomes" id="UP000808372">
    <property type="component" value="Chromosome 37"/>
</dbReference>
<dbReference type="RefSeq" id="XP_038832354.1">
    <property type="nucleotide sequence ID" value="XM_038976426.1"/>
</dbReference>
<dbReference type="PANTHER" id="PTHR24240">
    <property type="entry name" value="OPSIN"/>
    <property type="match status" value="1"/>
</dbReference>
<evidence type="ECO:0000313" key="11">
    <source>
        <dbReference type="Proteomes" id="UP000808372"/>
    </source>
</evidence>
<evidence type="ECO:0000259" key="10">
    <source>
        <dbReference type="PROSITE" id="PS50262"/>
    </source>
</evidence>